<evidence type="ECO:0000313" key="2">
    <source>
        <dbReference type="Proteomes" id="UP000050795"/>
    </source>
</evidence>
<protein>
    <submittedName>
        <fullName evidence="3">Uncharacterized protein</fullName>
    </submittedName>
</protein>
<sequence>MKYKSNSSLDSISELSESEISYLSSGNLCNQHQLTDGIPLDCICTDKTKCTSSTQTCAKLWDSVIKKRLSHSIDFMREISCRSLMNAPYLSPGKLNNGMPSSCLLRKYQSPNKLYRIRKRLQSKENIKSNRFVNRNDTEHTHRNLKLYTKPNTYTYLSNYGNVLSDSDESLSFEGMKHLVPISTIPSPYIPCDEETYLLNIQSNAKQNDGQLGRNIPRVKSEELLIIQCDKLAENLSVNCMCNRSELPNSLGVSQHGNFISLNENLKTNCHRGSKKLDGGSNFSKNGKTQPSLYVGEKDRNCSKILQKYQLKPVKNTSTKKTPLTKSPTDALERSELTNVHTYNAYVKCKSSNGLKKKEKIGVKKCSASKNLIHPSSTPSHHRQHHHYHSLACQPKPSNSTYSHPADKQKQRRDVEKKSSNTRSVNKRDSRSPNRHGQLSSHEHRVSLSRDKKRHHSLPPGKQKRHNTAFLTKKQILDASKHVSPDVYVMLGAENRYSLISHYIRHSQEHLSPDLPAVSSALVPVINRNYPTTTTTNSLHHNLNKPVKLKQGCVQYSLEQQTNIDSFDNDDISILTILPIIVVKYSLQTFMFQPAENIQILNNTVDLNQFYSRCMPVIPFIRKRLTTSVDRLLPSHYKQLIRSLVYYSPVNYHLRDNWIGDKNALHCNFSELFQSNLIWMMIRCEKVINQSHVYQLITSMCLNNSLIMQIPLECLDHYKIFSNIEKLDSDTPLKGIKKNEGDNAPLRPPSTMTNTPLTTKTAFEQHSCGLSSSSSTSCNRVHTLCHKHPVSFCKKIANFLFCYCGNFSSGSSVSYTHYNSDLSLYDSSNDFINNSKSDFIYLLVNE</sequence>
<reference evidence="2" key="1">
    <citation type="submission" date="2022-06" db="EMBL/GenBank/DDBJ databases">
        <authorList>
            <person name="Berger JAMES D."/>
            <person name="Berger JAMES D."/>
        </authorList>
    </citation>
    <scope>NUCLEOTIDE SEQUENCE [LARGE SCALE GENOMIC DNA]</scope>
</reference>
<organism evidence="2 3">
    <name type="scientific">Trichobilharzia regenti</name>
    <name type="common">Nasal bird schistosome</name>
    <dbReference type="NCBI Taxonomy" id="157069"/>
    <lineage>
        <taxon>Eukaryota</taxon>
        <taxon>Metazoa</taxon>
        <taxon>Spiralia</taxon>
        <taxon>Lophotrochozoa</taxon>
        <taxon>Platyhelminthes</taxon>
        <taxon>Trematoda</taxon>
        <taxon>Digenea</taxon>
        <taxon>Strigeidida</taxon>
        <taxon>Schistosomatoidea</taxon>
        <taxon>Schistosomatidae</taxon>
        <taxon>Trichobilharzia</taxon>
    </lineage>
</organism>
<keyword evidence="2" id="KW-1185">Reference proteome</keyword>
<feature type="compositionally biased region" description="Basic residues" evidence="1">
    <location>
        <begin position="451"/>
        <end position="467"/>
    </location>
</feature>
<evidence type="ECO:0000256" key="1">
    <source>
        <dbReference type="SAM" id="MobiDB-lite"/>
    </source>
</evidence>
<reference evidence="3" key="2">
    <citation type="submission" date="2023-11" db="UniProtKB">
        <authorList>
            <consortium name="WormBaseParasite"/>
        </authorList>
    </citation>
    <scope>IDENTIFICATION</scope>
</reference>
<dbReference type="AlphaFoldDB" id="A0AA85IYC0"/>
<dbReference type="WBParaSite" id="TREG1_120320.1">
    <property type="protein sequence ID" value="TREG1_120320.1"/>
    <property type="gene ID" value="TREG1_120320"/>
</dbReference>
<feature type="region of interest" description="Disordered" evidence="1">
    <location>
        <begin position="367"/>
        <end position="467"/>
    </location>
</feature>
<feature type="compositionally biased region" description="Basic residues" evidence="1">
    <location>
        <begin position="380"/>
        <end position="389"/>
    </location>
</feature>
<feature type="compositionally biased region" description="Basic and acidic residues" evidence="1">
    <location>
        <begin position="405"/>
        <end position="419"/>
    </location>
</feature>
<proteinExistence type="predicted"/>
<dbReference type="Proteomes" id="UP000050795">
    <property type="component" value="Unassembled WGS sequence"/>
</dbReference>
<evidence type="ECO:0000313" key="3">
    <source>
        <dbReference type="WBParaSite" id="TREG1_120320.1"/>
    </source>
</evidence>
<feature type="compositionally biased region" description="Basic and acidic residues" evidence="1">
    <location>
        <begin position="441"/>
        <end position="450"/>
    </location>
</feature>
<accession>A0AA85IYC0</accession>
<name>A0AA85IYC0_TRIRE</name>